<reference evidence="1" key="1">
    <citation type="journal article" date="2005" name="BMC Biol.">
        <title>The sequence of rice chromosomes 11 and 12, rich in disease resistance genes and recent gene duplications.</title>
        <authorList>
            <consortium name="The rice chromosomes 11 and 12 sequencing consortia"/>
        </authorList>
    </citation>
    <scope>NUCLEOTIDE SEQUENCE [LARGE SCALE GENOMIC DNA]</scope>
</reference>
<gene>
    <name evidence="1" type="ordered locus">LOC_Os12g31910</name>
</gene>
<name>Q2QQ82_ORYSJ</name>
<reference evidence="1" key="2">
    <citation type="submission" date="2005-04" db="EMBL/GenBank/DDBJ databases">
        <authorList>
            <person name="Buell C.R."/>
            <person name="Wing R.A."/>
            <person name="McCombie W.A."/>
            <person name="Ouyang S."/>
        </authorList>
    </citation>
    <scope>NUCLEOTIDE SEQUENCE</scope>
</reference>
<evidence type="ECO:0000313" key="1">
    <source>
        <dbReference type="EMBL" id="ABA98655.1"/>
    </source>
</evidence>
<protein>
    <submittedName>
        <fullName evidence="1">Uncharacterized protein</fullName>
    </submittedName>
</protein>
<dbReference type="EMBL" id="DP000011">
    <property type="protein sequence ID" value="ABA98655.1"/>
    <property type="molecule type" value="Genomic_DNA"/>
</dbReference>
<organism evidence="1">
    <name type="scientific">Oryza sativa subsp. japonica</name>
    <name type="common">Rice</name>
    <dbReference type="NCBI Taxonomy" id="39947"/>
    <lineage>
        <taxon>Eukaryota</taxon>
        <taxon>Viridiplantae</taxon>
        <taxon>Streptophyta</taxon>
        <taxon>Embryophyta</taxon>
        <taxon>Tracheophyta</taxon>
        <taxon>Spermatophyta</taxon>
        <taxon>Magnoliopsida</taxon>
        <taxon>Liliopsida</taxon>
        <taxon>Poales</taxon>
        <taxon>Poaceae</taxon>
        <taxon>BOP clade</taxon>
        <taxon>Oryzoideae</taxon>
        <taxon>Oryzeae</taxon>
        <taxon>Oryzinae</taxon>
        <taxon>Oryza</taxon>
        <taxon>Oryza sativa</taxon>
    </lineage>
</organism>
<reference evidence="1" key="3">
    <citation type="submission" date="2006-01" db="EMBL/GenBank/DDBJ databases">
        <authorList>
            <person name="Buell R."/>
        </authorList>
    </citation>
    <scope>NUCLEOTIDE SEQUENCE</scope>
</reference>
<accession>Q2QQ82</accession>
<proteinExistence type="predicted"/>
<dbReference type="AlphaFoldDB" id="Q2QQ82"/>
<sequence>MSDGIIHEKITRIWPVTSAWWHNPRIVLDNFLMPLNPTRVHSSHVLAFIHLQVLFKGEDHGSGGGGVEALVLEAGLLPNGVANEAEVMVLERAAGALVDREGRGGALQAEKDAAQPLPLWNSSSPHSSNGHRVASAPALPLPLYSTPRIFGQLRMFTGSDVAAPPPPPPAPSHALAPAPPPPLFPPFYVIPTSVSGAAHRYVSMGDNNDDADIPVPP</sequence>